<dbReference type="RefSeq" id="XP_003428032.1">
    <property type="nucleotide sequence ID" value="XM_003427984.5"/>
</dbReference>
<name>A0A7M7GN44_NASVI</name>
<keyword evidence="3" id="KW-1185">Reference proteome</keyword>
<evidence type="ECO:0000313" key="2">
    <source>
        <dbReference type="EnsemblMetazoa" id="XP_003428032"/>
    </source>
</evidence>
<protein>
    <submittedName>
        <fullName evidence="2">Uncharacterized protein</fullName>
    </submittedName>
</protein>
<evidence type="ECO:0000313" key="3">
    <source>
        <dbReference type="Proteomes" id="UP000002358"/>
    </source>
</evidence>
<feature type="region of interest" description="Disordered" evidence="1">
    <location>
        <begin position="101"/>
        <end position="151"/>
    </location>
</feature>
<reference evidence="2" key="1">
    <citation type="submission" date="2021-01" db="UniProtKB">
        <authorList>
            <consortium name="EnsemblMetazoa"/>
        </authorList>
    </citation>
    <scope>IDENTIFICATION</scope>
</reference>
<feature type="compositionally biased region" description="Polar residues" evidence="1">
    <location>
        <begin position="116"/>
        <end position="135"/>
    </location>
</feature>
<sequence>MKLLRICCIRTNVLFYILSIHLSTNWFRYILQFFVFFLLFYADVLRLQCEFSLLIIRFKFKFLVVNKSSKFSMPRCGHTCPKVQEQLRLLAQKAEARELEENNTIYNEPPADSEGTEVQTSDETSSISNVPSESTAPERDEEPTRSILASIPSSRGTAIIRSKSTRSRPSEHSQYRTSYRSLVGTAIVSNRSVHSSRPVERIAEELPETKSEQNQTEIDRYYLNKGSNYFEDFCGCSLDCVLAQVARDKFIRSTLASLAFFAFGIKLCIELDAWTIPNSFF</sequence>
<evidence type="ECO:0000256" key="1">
    <source>
        <dbReference type="SAM" id="MobiDB-lite"/>
    </source>
</evidence>
<dbReference type="Proteomes" id="UP000002358">
    <property type="component" value="Chromosome 3"/>
</dbReference>
<dbReference type="EnsemblMetazoa" id="XM_003427984">
    <property type="protein sequence ID" value="XP_003428032"/>
    <property type="gene ID" value="LOC100677807"/>
</dbReference>
<dbReference type="AlphaFoldDB" id="A0A7M7GN44"/>
<proteinExistence type="predicted"/>
<organism evidence="2 3">
    <name type="scientific">Nasonia vitripennis</name>
    <name type="common">Parasitic wasp</name>
    <dbReference type="NCBI Taxonomy" id="7425"/>
    <lineage>
        <taxon>Eukaryota</taxon>
        <taxon>Metazoa</taxon>
        <taxon>Ecdysozoa</taxon>
        <taxon>Arthropoda</taxon>
        <taxon>Hexapoda</taxon>
        <taxon>Insecta</taxon>
        <taxon>Pterygota</taxon>
        <taxon>Neoptera</taxon>
        <taxon>Endopterygota</taxon>
        <taxon>Hymenoptera</taxon>
        <taxon>Apocrita</taxon>
        <taxon>Proctotrupomorpha</taxon>
        <taxon>Chalcidoidea</taxon>
        <taxon>Pteromalidae</taxon>
        <taxon>Pteromalinae</taxon>
        <taxon>Nasonia</taxon>
    </lineage>
</organism>
<accession>A0A7M7GN44</accession>
<dbReference type="KEGG" id="nvi:100677807"/>
<dbReference type="GeneID" id="100677807"/>
<dbReference type="InParanoid" id="A0A7M7GN44"/>
<dbReference type="OrthoDB" id="7685821at2759"/>